<dbReference type="STRING" id="553469.SAMN04487947_2801"/>
<dbReference type="GO" id="GO:0016757">
    <property type="term" value="F:glycosyltransferase activity"/>
    <property type="evidence" value="ECO:0007669"/>
    <property type="project" value="InterPro"/>
</dbReference>
<dbReference type="CDD" id="cd03801">
    <property type="entry name" value="GT4_PimA-like"/>
    <property type="match status" value="1"/>
</dbReference>
<dbReference type="PANTHER" id="PTHR12526">
    <property type="entry name" value="GLYCOSYLTRANSFERASE"/>
    <property type="match status" value="1"/>
</dbReference>
<feature type="transmembrane region" description="Helical" evidence="1">
    <location>
        <begin position="70"/>
        <end position="92"/>
    </location>
</feature>
<keyword evidence="4" id="KW-1185">Reference proteome</keyword>
<evidence type="ECO:0000313" key="3">
    <source>
        <dbReference type="EMBL" id="SFR61124.1"/>
    </source>
</evidence>
<evidence type="ECO:0000313" key="4">
    <source>
        <dbReference type="Proteomes" id="UP000198531"/>
    </source>
</evidence>
<sequence length="394" mass="43392">MGSDISRVCFVGIYGHNQDEVLRQGLERRGISLSEVRVPQRSLSEAKAERRLPVRTMRATMNWFDGAPGWLFPFLVVATLLVHTVVTTAAVLGNLGDLRRADVIVVPHMGDTSVFVAKPFAVLFDTPLVYFSHNGLYFTLVRNRGIYPEDSVAGKFLFALDLLVQRLSDRVVVFSQESADRFSEAFGLPAETYEVMYIKVVESNFDTSIEPAPEFESDVLYWGNFLPHHGPDTMVEAAAALPDAEFVFVGESDKRQGVVDHADRVGAENVSFPGFVSLSELVQYVKGARVVLGPMGDNPQTEFTIGTKVAEASYLEKAIAVADQPGTSEVFDHRETAYLVEPGDADALAAGVEEILGDDDLRHRLEDGAADVYRRHFSVDRAGERFVEIAASAR</sequence>
<dbReference type="OrthoDB" id="323820at2157"/>
<evidence type="ECO:0000259" key="2">
    <source>
        <dbReference type="Pfam" id="PF00534"/>
    </source>
</evidence>
<accession>A0A1I6I390</accession>
<name>A0A1I6I390_9EURY</name>
<dbReference type="SUPFAM" id="SSF53756">
    <property type="entry name" value="UDP-Glycosyltransferase/glycogen phosphorylase"/>
    <property type="match status" value="1"/>
</dbReference>
<keyword evidence="3" id="KW-0808">Transferase</keyword>
<dbReference type="EMBL" id="FOYT01000002">
    <property type="protein sequence ID" value="SFR61124.1"/>
    <property type="molecule type" value="Genomic_DNA"/>
</dbReference>
<keyword evidence="1" id="KW-0472">Membrane</keyword>
<reference evidence="4" key="1">
    <citation type="submission" date="2016-10" db="EMBL/GenBank/DDBJ databases">
        <authorList>
            <person name="Varghese N."/>
            <person name="Submissions S."/>
        </authorList>
    </citation>
    <scope>NUCLEOTIDE SEQUENCE [LARGE SCALE GENOMIC DNA]</scope>
    <source>
        <strain evidence="4">CGMCC 1.7736</strain>
    </source>
</reference>
<protein>
    <submittedName>
        <fullName evidence="3">Glycosyltransferase involved in cell wall bisynthesis</fullName>
    </submittedName>
</protein>
<keyword evidence="1" id="KW-0812">Transmembrane</keyword>
<dbReference type="Gene3D" id="3.40.50.2000">
    <property type="entry name" value="Glycogen Phosphorylase B"/>
    <property type="match status" value="2"/>
</dbReference>
<dbReference type="Pfam" id="PF00534">
    <property type="entry name" value="Glycos_transf_1"/>
    <property type="match status" value="1"/>
</dbReference>
<proteinExistence type="predicted"/>
<keyword evidence="1" id="KW-1133">Transmembrane helix</keyword>
<organism evidence="3 4">
    <name type="scientific">Halogeometricum rufum</name>
    <dbReference type="NCBI Taxonomy" id="553469"/>
    <lineage>
        <taxon>Archaea</taxon>
        <taxon>Methanobacteriati</taxon>
        <taxon>Methanobacteriota</taxon>
        <taxon>Stenosarchaea group</taxon>
        <taxon>Halobacteria</taxon>
        <taxon>Halobacteriales</taxon>
        <taxon>Haloferacaceae</taxon>
        <taxon>Halogeometricum</taxon>
    </lineage>
</organism>
<dbReference type="AlphaFoldDB" id="A0A1I6I390"/>
<gene>
    <name evidence="3" type="ORF">SAMN04487947_2801</name>
</gene>
<evidence type="ECO:0000256" key="1">
    <source>
        <dbReference type="SAM" id="Phobius"/>
    </source>
</evidence>
<dbReference type="InterPro" id="IPR001296">
    <property type="entry name" value="Glyco_trans_1"/>
</dbReference>
<dbReference type="Proteomes" id="UP000198531">
    <property type="component" value="Unassembled WGS sequence"/>
</dbReference>
<feature type="domain" description="Glycosyl transferase family 1" evidence="2">
    <location>
        <begin position="212"/>
        <end position="369"/>
    </location>
</feature>
<dbReference type="RefSeq" id="WP_089808611.1">
    <property type="nucleotide sequence ID" value="NZ_FOYT01000002.1"/>
</dbReference>